<dbReference type="InterPro" id="IPR036691">
    <property type="entry name" value="Endo/exonu/phosph_ase_sf"/>
</dbReference>
<organism evidence="3 4">
    <name type="scientific">Mytilus edulis</name>
    <name type="common">Blue mussel</name>
    <dbReference type="NCBI Taxonomy" id="6550"/>
    <lineage>
        <taxon>Eukaryota</taxon>
        <taxon>Metazoa</taxon>
        <taxon>Spiralia</taxon>
        <taxon>Lophotrochozoa</taxon>
        <taxon>Mollusca</taxon>
        <taxon>Bivalvia</taxon>
        <taxon>Autobranchia</taxon>
        <taxon>Pteriomorphia</taxon>
        <taxon>Mytilida</taxon>
        <taxon>Mytiloidea</taxon>
        <taxon>Mytilidae</taxon>
        <taxon>Mytilinae</taxon>
        <taxon>Mytilus</taxon>
    </lineage>
</organism>
<evidence type="ECO:0000259" key="2">
    <source>
        <dbReference type="Pfam" id="PF03372"/>
    </source>
</evidence>
<comment type="caution">
    <text evidence="3">The sequence shown here is derived from an EMBL/GenBank/DDBJ whole genome shotgun (WGS) entry which is preliminary data.</text>
</comment>
<feature type="domain" description="Endonuclease/exonuclease/phosphatase" evidence="2">
    <location>
        <begin position="93"/>
        <end position="236"/>
    </location>
</feature>
<dbReference type="InterPro" id="IPR005135">
    <property type="entry name" value="Endo/exonuclease/phosphatase"/>
</dbReference>
<proteinExistence type="predicted"/>
<dbReference type="OrthoDB" id="8052050at2759"/>
<evidence type="ECO:0000256" key="1">
    <source>
        <dbReference type="SAM" id="MobiDB-lite"/>
    </source>
</evidence>
<dbReference type="SUPFAM" id="SSF56219">
    <property type="entry name" value="DNase I-like"/>
    <property type="match status" value="1"/>
</dbReference>
<gene>
    <name evidence="3" type="ORF">MEDL_68520</name>
</gene>
<dbReference type="Proteomes" id="UP000683360">
    <property type="component" value="Unassembled WGS sequence"/>
</dbReference>
<feature type="compositionally biased region" description="Polar residues" evidence="1">
    <location>
        <begin position="55"/>
        <end position="70"/>
    </location>
</feature>
<evidence type="ECO:0000313" key="4">
    <source>
        <dbReference type="Proteomes" id="UP000683360"/>
    </source>
</evidence>
<name>A0A8S3VS28_MYTED</name>
<sequence length="449" mass="51908">MKEAKRGGNRVTLVRDKLYINNELYISEDNAFTSDLVNNMNTPVIAPQNTDRRSNSQVTHQTPIRQTNGRPNKRPRAGSSPTENSELDILCLNCCGLRNRLQYPDFQELIKKHSIVCFTETKTDDIDEIKLDDYKFVMKNRYKIAKRRSGGIVLGYKENLSKYIEVLETDCNFVMWFKVCKTYLKTDDDLYFGIVYVPPEYSPYSTDDAFRQIANEYIDLTAKSINVCLLGDFNARTGNDVDYTTMNDKESQTEIFGFIENDYVVLDELNIPLLRQSLDKAKNRYGNLLLEFCRANSLFILNGRMGGNSGNFTCRNASVVDYVITSVHLLRFVCNFFLHDFSGLFSDVHSPITVSFKNTYQEHSDSGNISQNTNEKDEKIKKWNWDLQNDFKNNLSQERKDMIFESLDQISSDNIDQLKVDTIFDDVCKIMLDSARNTFGIFKPKKRKK</sequence>
<feature type="region of interest" description="Disordered" evidence="1">
    <location>
        <begin position="43"/>
        <end position="84"/>
    </location>
</feature>
<dbReference type="EMBL" id="CAJPWZ010003324">
    <property type="protein sequence ID" value="CAG2257283.1"/>
    <property type="molecule type" value="Genomic_DNA"/>
</dbReference>
<protein>
    <recommendedName>
        <fullName evidence="2">Endonuclease/exonuclease/phosphatase domain-containing protein</fullName>
    </recommendedName>
</protein>
<dbReference type="Pfam" id="PF03372">
    <property type="entry name" value="Exo_endo_phos"/>
    <property type="match status" value="1"/>
</dbReference>
<keyword evidence="4" id="KW-1185">Reference proteome</keyword>
<dbReference type="AlphaFoldDB" id="A0A8S3VS28"/>
<accession>A0A8S3VS28</accession>
<dbReference type="GO" id="GO:0003824">
    <property type="term" value="F:catalytic activity"/>
    <property type="evidence" value="ECO:0007669"/>
    <property type="project" value="InterPro"/>
</dbReference>
<dbReference type="Gene3D" id="3.60.10.10">
    <property type="entry name" value="Endonuclease/exonuclease/phosphatase"/>
    <property type="match status" value="1"/>
</dbReference>
<evidence type="ECO:0000313" key="3">
    <source>
        <dbReference type="EMBL" id="CAG2257283.1"/>
    </source>
</evidence>
<reference evidence="3" key="1">
    <citation type="submission" date="2021-03" db="EMBL/GenBank/DDBJ databases">
        <authorList>
            <person name="Bekaert M."/>
        </authorList>
    </citation>
    <scope>NUCLEOTIDE SEQUENCE</scope>
</reference>